<dbReference type="Pfam" id="PF00015">
    <property type="entry name" value="MCPsignal"/>
    <property type="match status" value="1"/>
</dbReference>
<dbReference type="InterPro" id="IPR051310">
    <property type="entry name" value="MCP_chemotaxis"/>
</dbReference>
<dbReference type="SUPFAM" id="SSF58104">
    <property type="entry name" value="Methyl-accepting chemotaxis protein (MCP) signaling domain"/>
    <property type="match status" value="1"/>
</dbReference>
<keyword evidence="1" id="KW-0145">Chemotaxis</keyword>
<dbReference type="Proteomes" id="UP000003136">
    <property type="component" value="Unassembled WGS sequence"/>
</dbReference>
<dbReference type="InterPro" id="IPR018771">
    <property type="entry name" value="PocR_dom"/>
</dbReference>
<dbReference type="InterPro" id="IPR004090">
    <property type="entry name" value="Chemotax_Me-accpt_rcpt"/>
</dbReference>
<dbReference type="AlphaFoldDB" id="B7AQY6"/>
<reference evidence="5 6" key="1">
    <citation type="submission" date="2008-11" db="EMBL/GenBank/DDBJ databases">
        <title>Draft genome sequence of Bacteroides pectinophilus (ATCC 43243).</title>
        <authorList>
            <person name="Sudarsanam P."/>
            <person name="Ley R."/>
            <person name="Guruge J."/>
            <person name="Turnbaugh P.J."/>
            <person name="Mahowald M."/>
            <person name="Liep D."/>
            <person name="Gordon J."/>
        </authorList>
    </citation>
    <scope>NUCLEOTIDE SEQUENCE [LARGE SCALE GENOMIC DNA]</scope>
    <source>
        <strain evidence="5 6">ATCC 43243</strain>
    </source>
</reference>
<dbReference type="PANTHER" id="PTHR43531">
    <property type="entry name" value="PROTEIN ICFG"/>
    <property type="match status" value="1"/>
</dbReference>
<dbReference type="InterPro" id="IPR004089">
    <property type="entry name" value="MCPsignal_dom"/>
</dbReference>
<dbReference type="Pfam" id="PF10114">
    <property type="entry name" value="PocR"/>
    <property type="match status" value="1"/>
</dbReference>
<dbReference type="GO" id="GO:0006935">
    <property type="term" value="P:chemotaxis"/>
    <property type="evidence" value="ECO:0007669"/>
    <property type="project" value="UniProtKB-KW"/>
</dbReference>
<evidence type="ECO:0000256" key="2">
    <source>
        <dbReference type="ARBA" id="ARBA00029447"/>
    </source>
</evidence>
<dbReference type="GO" id="GO:0004888">
    <property type="term" value="F:transmembrane signaling receptor activity"/>
    <property type="evidence" value="ECO:0007669"/>
    <property type="project" value="InterPro"/>
</dbReference>
<proteinExistence type="inferred from homology"/>
<dbReference type="PRINTS" id="PR00260">
    <property type="entry name" value="CHEMTRNSDUCR"/>
</dbReference>
<keyword evidence="6" id="KW-1185">Reference proteome</keyword>
<dbReference type="PANTHER" id="PTHR43531:SF11">
    <property type="entry name" value="METHYL-ACCEPTING CHEMOTAXIS PROTEIN 3"/>
    <property type="match status" value="1"/>
</dbReference>
<comment type="caution">
    <text evidence="5">The sequence shown here is derived from an EMBL/GenBank/DDBJ whole genome shotgun (WGS) entry which is preliminary data.</text>
</comment>
<accession>B7AQY6</accession>
<evidence type="ECO:0000256" key="3">
    <source>
        <dbReference type="PROSITE-ProRule" id="PRU00284"/>
    </source>
</evidence>
<dbReference type="eggNOG" id="COG4936">
    <property type="taxonomic scope" value="Bacteria"/>
</dbReference>
<feature type="domain" description="Methyl-accepting transducer" evidence="4">
    <location>
        <begin position="182"/>
        <end position="251"/>
    </location>
</feature>
<dbReference type="PROSITE" id="PS50111">
    <property type="entry name" value="CHEMOTAXIS_TRANSDUC_2"/>
    <property type="match status" value="1"/>
</dbReference>
<dbReference type="GO" id="GO:0007165">
    <property type="term" value="P:signal transduction"/>
    <property type="evidence" value="ECO:0007669"/>
    <property type="project" value="UniProtKB-KW"/>
</dbReference>
<dbReference type="eggNOG" id="COG0840">
    <property type="taxonomic scope" value="Bacteria"/>
</dbReference>
<organism evidence="5 6">
    <name type="scientific">[Bacteroides] pectinophilus ATCC 43243</name>
    <dbReference type="NCBI Taxonomy" id="483218"/>
    <lineage>
        <taxon>Bacteria</taxon>
        <taxon>Bacillati</taxon>
        <taxon>Bacillota</taxon>
        <taxon>Clostridia</taxon>
        <taxon>Eubacteriales</taxon>
    </lineage>
</organism>
<name>B7AQY6_9FIRM</name>
<dbReference type="EMBL" id="ABVQ01000035">
    <property type="protein sequence ID" value="EEC58108.1"/>
    <property type="molecule type" value="Genomic_DNA"/>
</dbReference>
<keyword evidence="3" id="KW-0807">Transducer</keyword>
<protein>
    <recommendedName>
        <fullName evidence="4">Methyl-accepting transducer domain-containing protein</fullName>
    </recommendedName>
</protein>
<evidence type="ECO:0000313" key="5">
    <source>
        <dbReference type="EMBL" id="EEC58108.1"/>
    </source>
</evidence>
<dbReference type="STRING" id="483218.BACPEC_01095"/>
<dbReference type="GO" id="GO:0005886">
    <property type="term" value="C:plasma membrane"/>
    <property type="evidence" value="ECO:0007669"/>
    <property type="project" value="TreeGrafter"/>
</dbReference>
<reference evidence="5 6" key="2">
    <citation type="submission" date="2008-11" db="EMBL/GenBank/DDBJ databases">
        <authorList>
            <person name="Fulton L."/>
            <person name="Clifton S."/>
            <person name="Fulton B."/>
            <person name="Xu J."/>
            <person name="Minx P."/>
            <person name="Pepin K.H."/>
            <person name="Johnson M."/>
            <person name="Bhonagiri V."/>
            <person name="Nash W.E."/>
            <person name="Mardis E.R."/>
            <person name="Wilson R.K."/>
        </authorList>
    </citation>
    <scope>NUCLEOTIDE SEQUENCE [LARGE SCALE GENOMIC DNA]</scope>
    <source>
        <strain evidence="5 6">ATCC 43243</strain>
    </source>
</reference>
<dbReference type="HOGENOM" id="CLU_069562_0_0_9"/>
<evidence type="ECO:0000256" key="1">
    <source>
        <dbReference type="ARBA" id="ARBA00022500"/>
    </source>
</evidence>
<comment type="similarity">
    <text evidence="2">Belongs to the methyl-accepting chemotaxis (MCP) protein family.</text>
</comment>
<evidence type="ECO:0000259" key="4">
    <source>
        <dbReference type="PROSITE" id="PS50111"/>
    </source>
</evidence>
<gene>
    <name evidence="5" type="ORF">BACPEC_01095</name>
</gene>
<evidence type="ECO:0000313" key="6">
    <source>
        <dbReference type="Proteomes" id="UP000003136"/>
    </source>
</evidence>
<sequence length="261" mass="29023">MHIGDFFDLKMLDEIMRSWSKATGLATVAVDNEGKYISGEIGFTDFCIKYTRGSKEGCRRCVKCDNECSGTYYCHAGLMDFSHDIIVDGQFMGKIIGGQVLPGTPDEDKFRSMAVELGIDPDKYIEALRKVPIRSEESIRAASELLGRVVNMLVNFEYSKKKNENLINTMNDELGNSMKLIRQVEDYSKDLDGIENRQNILSLNASIEAARAGEAGRGFAVVAGEVRNLSARSSEVNRHIKDTLANLDDSITKMDKARVSI</sequence>
<dbReference type="Gene3D" id="1.10.287.950">
    <property type="entry name" value="Methyl-accepting chemotaxis protein"/>
    <property type="match status" value="1"/>
</dbReference>